<dbReference type="AlphaFoldDB" id="A0A8J4M3M3"/>
<reference evidence="2" key="1">
    <citation type="submission" date="2021-04" db="EMBL/GenBank/DDBJ databases">
        <title>Draft genome sequence of Xylanibacillus composti strain K13.</title>
        <authorList>
            <person name="Uke A."/>
            <person name="Chhe C."/>
            <person name="Baramee S."/>
            <person name="Kosugi A."/>
        </authorList>
    </citation>
    <scope>NUCLEOTIDE SEQUENCE</scope>
    <source>
        <strain evidence="2">K13</strain>
    </source>
</reference>
<evidence type="ECO:0000313" key="3">
    <source>
        <dbReference type="Proteomes" id="UP000677918"/>
    </source>
</evidence>
<keyword evidence="3" id="KW-1185">Reference proteome</keyword>
<organism evidence="2 3">
    <name type="scientific">Xylanibacillus composti</name>
    <dbReference type="NCBI Taxonomy" id="1572762"/>
    <lineage>
        <taxon>Bacteria</taxon>
        <taxon>Bacillati</taxon>
        <taxon>Bacillota</taxon>
        <taxon>Bacilli</taxon>
        <taxon>Bacillales</taxon>
        <taxon>Paenibacillaceae</taxon>
        <taxon>Xylanibacillus</taxon>
    </lineage>
</organism>
<dbReference type="EMBL" id="BOVK01000043">
    <property type="protein sequence ID" value="GIQ70250.1"/>
    <property type="molecule type" value="Genomic_DNA"/>
</dbReference>
<proteinExistence type="predicted"/>
<keyword evidence="1" id="KW-0472">Membrane</keyword>
<sequence length="224" mass="24921">MKQGRLGQLLVIGGIILVVLFIIGKNSDTAPDVLQTANSPLSGGSASAVPTENAVSSASVVPWDYRIAEREVGDIIGGDMVLLPNNELLPNDNHFATGDKVWVLEHMSATMRMNEDGRNQVTLSEWKMIKSYTTQEAAEEDLANLKVLLETEVDLVGVYKTEHEGEFRQFAVVTLPSGHDIKQPIDTDRYEALKSQERVKVQLEEVHDYEDYDMAMAKFRGWAE</sequence>
<evidence type="ECO:0000313" key="2">
    <source>
        <dbReference type="EMBL" id="GIQ70250.1"/>
    </source>
</evidence>
<comment type="caution">
    <text evidence="2">The sequence shown here is derived from an EMBL/GenBank/DDBJ whole genome shotgun (WGS) entry which is preliminary data.</text>
</comment>
<keyword evidence="1" id="KW-0812">Transmembrane</keyword>
<feature type="transmembrane region" description="Helical" evidence="1">
    <location>
        <begin position="6"/>
        <end position="24"/>
    </location>
</feature>
<accession>A0A8J4M3M3</accession>
<evidence type="ECO:0000256" key="1">
    <source>
        <dbReference type="SAM" id="Phobius"/>
    </source>
</evidence>
<gene>
    <name evidence="2" type="ORF">XYCOK13_30740</name>
</gene>
<keyword evidence="1" id="KW-1133">Transmembrane helix</keyword>
<dbReference type="RefSeq" id="WP_213413026.1">
    <property type="nucleotide sequence ID" value="NZ_BOVK01000043.1"/>
</dbReference>
<name>A0A8J4M3M3_9BACL</name>
<protein>
    <submittedName>
        <fullName evidence="2">Uncharacterized protein</fullName>
    </submittedName>
</protein>
<dbReference type="Proteomes" id="UP000677918">
    <property type="component" value="Unassembled WGS sequence"/>
</dbReference>